<dbReference type="GO" id="GO:0008745">
    <property type="term" value="F:N-acetylmuramoyl-L-alanine amidase activity"/>
    <property type="evidence" value="ECO:0007669"/>
    <property type="project" value="UniProtKB-EC"/>
</dbReference>
<feature type="chain" id="PRO_5035256035" description="N-acetylmuramoyl-L-alanine amidase" evidence="6">
    <location>
        <begin position="20"/>
        <end position="337"/>
    </location>
</feature>
<dbReference type="PANTHER" id="PTHR30417:SF1">
    <property type="entry name" value="N-ACETYLMURAMOYL-L-ALANINE AMIDASE AMID"/>
    <property type="match status" value="1"/>
</dbReference>
<dbReference type="FunFam" id="3.40.80.10:FF:000003">
    <property type="entry name" value="N-acetylmuramoyl-L-alanine amidase"/>
    <property type="match status" value="1"/>
</dbReference>
<dbReference type="GO" id="GO:0071555">
    <property type="term" value="P:cell wall organization"/>
    <property type="evidence" value="ECO:0007669"/>
    <property type="project" value="UniProtKB-KW"/>
</dbReference>
<name>A0A8J8G9E3_9FLAO</name>
<evidence type="ECO:0000313" key="8">
    <source>
        <dbReference type="EMBL" id="NRS92367.1"/>
    </source>
</evidence>
<dbReference type="SMART" id="SM00644">
    <property type="entry name" value="Ami_2"/>
    <property type="match status" value="1"/>
</dbReference>
<keyword evidence="6" id="KW-0732">Signal</keyword>
<evidence type="ECO:0000256" key="4">
    <source>
        <dbReference type="ARBA" id="ARBA00022801"/>
    </source>
</evidence>
<feature type="domain" description="N-acetylmuramoyl-L-alanine amidase" evidence="7">
    <location>
        <begin position="90"/>
        <end position="231"/>
    </location>
</feature>
<feature type="signal peptide" evidence="6">
    <location>
        <begin position="1"/>
        <end position="19"/>
    </location>
</feature>
<dbReference type="InterPro" id="IPR036366">
    <property type="entry name" value="PGBDSf"/>
</dbReference>
<dbReference type="PANTHER" id="PTHR30417">
    <property type="entry name" value="N-ACETYLMURAMOYL-L-ALANINE AMIDASE AMID"/>
    <property type="match status" value="1"/>
</dbReference>
<comment type="catalytic activity">
    <reaction evidence="1">
        <text>Hydrolyzes the link between N-acetylmuramoyl residues and L-amino acid residues in certain cell-wall glycopeptides.</text>
        <dbReference type="EC" id="3.5.1.28"/>
    </reaction>
</comment>
<sequence>MHKCLTIMGLSFLVFSCSAQKNSTNRNIETKPKPITTATEKIVEKKHEVVSYKGVEFFKNNIGDITKNDNTTSYGSIVTAEPKGFKVVKTYFPSLAQNFRQKYIILHYTAIDDDKSILALTQRGVSAHYLVNDKEDNQIYQLVDENKRAYHAGLSVWRNDKNLNDNSIGIEITNMGYTVDSIGKKVFAPFNENQLKKVFKLVKDIADRYQIPPTNILGHSDVAPTRKQDPGPMFPWKKLYEEEKIGMWYDDATMKNVMMKSLSTFDSMKDKNTFIFKVQSDLQNFGYDIVPTGSWNTENMRVVESFQYRFRPENYDGVLDLGTYSILQALLQKYPGK</sequence>
<dbReference type="SUPFAM" id="SSF47090">
    <property type="entry name" value="PGBD-like"/>
    <property type="match status" value="1"/>
</dbReference>
<protein>
    <recommendedName>
        <fullName evidence="3">N-acetylmuramoyl-L-alanine amidase</fullName>
        <ecNumber evidence="3">3.5.1.28</ecNumber>
    </recommendedName>
</protein>
<dbReference type="EMBL" id="JABSNO010000008">
    <property type="protein sequence ID" value="NRS92367.1"/>
    <property type="molecule type" value="Genomic_DNA"/>
</dbReference>
<dbReference type="InterPro" id="IPR002477">
    <property type="entry name" value="Peptidoglycan-bd-like"/>
</dbReference>
<comment type="similarity">
    <text evidence="2">Belongs to the N-acetylmuramoyl-L-alanine amidase 2 family.</text>
</comment>
<reference evidence="8" key="1">
    <citation type="submission" date="2020-05" db="EMBL/GenBank/DDBJ databases">
        <title>Genomic Encyclopedia of Type Strains, Phase IV (KMG-V): Genome sequencing to study the core and pangenomes of soil and plant-associated prokaryotes.</title>
        <authorList>
            <person name="Whitman W."/>
        </authorList>
    </citation>
    <scope>NUCLEOTIDE SEQUENCE</scope>
    <source>
        <strain evidence="8">16F</strain>
    </source>
</reference>
<evidence type="ECO:0000313" key="9">
    <source>
        <dbReference type="Proteomes" id="UP000610746"/>
    </source>
</evidence>
<evidence type="ECO:0000256" key="6">
    <source>
        <dbReference type="SAM" id="SignalP"/>
    </source>
</evidence>
<dbReference type="CDD" id="cd06583">
    <property type="entry name" value="PGRP"/>
    <property type="match status" value="1"/>
</dbReference>
<keyword evidence="9" id="KW-1185">Reference proteome</keyword>
<evidence type="ECO:0000256" key="3">
    <source>
        <dbReference type="ARBA" id="ARBA00011901"/>
    </source>
</evidence>
<accession>A0A8J8G9E3</accession>
<dbReference type="InterPro" id="IPR051206">
    <property type="entry name" value="NAMLAA_amidase_2"/>
</dbReference>
<dbReference type="PROSITE" id="PS51257">
    <property type="entry name" value="PROKAR_LIPOPROTEIN"/>
    <property type="match status" value="1"/>
</dbReference>
<dbReference type="EC" id="3.5.1.28" evidence="3"/>
<comment type="caution">
    <text evidence="8">The sequence shown here is derived from an EMBL/GenBank/DDBJ whole genome shotgun (WGS) entry which is preliminary data.</text>
</comment>
<evidence type="ECO:0000259" key="7">
    <source>
        <dbReference type="SMART" id="SM00644"/>
    </source>
</evidence>
<dbReference type="SUPFAM" id="SSF55846">
    <property type="entry name" value="N-acetylmuramoyl-L-alanine amidase-like"/>
    <property type="match status" value="1"/>
</dbReference>
<proteinExistence type="inferred from homology"/>
<organism evidence="8 9">
    <name type="scientific">Frigoriflavimonas asaccharolytica</name>
    <dbReference type="NCBI Taxonomy" id="2735899"/>
    <lineage>
        <taxon>Bacteria</taxon>
        <taxon>Pseudomonadati</taxon>
        <taxon>Bacteroidota</taxon>
        <taxon>Flavobacteriia</taxon>
        <taxon>Flavobacteriales</taxon>
        <taxon>Weeksellaceae</taxon>
        <taxon>Frigoriflavimonas</taxon>
    </lineage>
</organism>
<gene>
    <name evidence="8" type="ORF">HNQ03_001435</name>
</gene>
<dbReference type="RefSeq" id="WP_173778974.1">
    <property type="nucleotide sequence ID" value="NZ_JABSNO010000008.1"/>
</dbReference>
<dbReference type="InterPro" id="IPR036505">
    <property type="entry name" value="Amidase/PGRP_sf"/>
</dbReference>
<dbReference type="InterPro" id="IPR002502">
    <property type="entry name" value="Amidase_domain"/>
</dbReference>
<dbReference type="Pfam" id="PF01510">
    <property type="entry name" value="Amidase_2"/>
    <property type="match status" value="1"/>
</dbReference>
<keyword evidence="4 8" id="KW-0378">Hydrolase</keyword>
<evidence type="ECO:0000256" key="2">
    <source>
        <dbReference type="ARBA" id="ARBA00007553"/>
    </source>
</evidence>
<dbReference type="GO" id="GO:0009253">
    <property type="term" value="P:peptidoglycan catabolic process"/>
    <property type="evidence" value="ECO:0007669"/>
    <property type="project" value="InterPro"/>
</dbReference>
<dbReference type="Gene3D" id="1.10.101.10">
    <property type="entry name" value="PGBD-like superfamily/PGBD"/>
    <property type="match status" value="1"/>
</dbReference>
<dbReference type="Gene3D" id="3.40.80.10">
    <property type="entry name" value="Peptidoglycan recognition protein-like"/>
    <property type="match status" value="1"/>
</dbReference>
<dbReference type="AlphaFoldDB" id="A0A8J8G9E3"/>
<evidence type="ECO:0000256" key="5">
    <source>
        <dbReference type="ARBA" id="ARBA00023316"/>
    </source>
</evidence>
<dbReference type="GO" id="GO:0009254">
    <property type="term" value="P:peptidoglycan turnover"/>
    <property type="evidence" value="ECO:0007669"/>
    <property type="project" value="TreeGrafter"/>
</dbReference>
<dbReference type="Proteomes" id="UP000610746">
    <property type="component" value="Unassembled WGS sequence"/>
</dbReference>
<dbReference type="GO" id="GO:0019867">
    <property type="term" value="C:outer membrane"/>
    <property type="evidence" value="ECO:0007669"/>
    <property type="project" value="TreeGrafter"/>
</dbReference>
<dbReference type="InterPro" id="IPR036365">
    <property type="entry name" value="PGBD-like_sf"/>
</dbReference>
<evidence type="ECO:0000256" key="1">
    <source>
        <dbReference type="ARBA" id="ARBA00001561"/>
    </source>
</evidence>
<dbReference type="Pfam" id="PF01471">
    <property type="entry name" value="PG_binding_1"/>
    <property type="match status" value="1"/>
</dbReference>
<keyword evidence="5" id="KW-0961">Cell wall biogenesis/degradation</keyword>